<keyword evidence="17" id="KW-1185">Reference proteome</keyword>
<accession>A0A2P6NXT8</accession>
<dbReference type="Pfam" id="PF02771">
    <property type="entry name" value="Acyl-CoA_dh_N"/>
    <property type="match status" value="1"/>
</dbReference>
<dbReference type="InterPro" id="IPR037069">
    <property type="entry name" value="AcylCoA_DH/ox_N_sf"/>
</dbReference>
<dbReference type="SUPFAM" id="SSF47203">
    <property type="entry name" value="Acyl-CoA dehydrogenase C-terminal domain-like"/>
    <property type="match status" value="1"/>
</dbReference>
<dbReference type="Pfam" id="PF00173">
    <property type="entry name" value="Cyt-b5"/>
    <property type="match status" value="1"/>
</dbReference>
<feature type="domain" description="Cytochrome b5 heme-binding" evidence="15">
    <location>
        <begin position="3"/>
        <end position="78"/>
    </location>
</feature>
<dbReference type="GO" id="GO:0050660">
    <property type="term" value="F:flavin adenine dinucleotide binding"/>
    <property type="evidence" value="ECO:0007669"/>
    <property type="project" value="InterPro"/>
</dbReference>
<dbReference type="EMBL" id="MDYQ01000007">
    <property type="protein sequence ID" value="PRP88756.1"/>
    <property type="molecule type" value="Genomic_DNA"/>
</dbReference>
<dbReference type="InterPro" id="IPR006091">
    <property type="entry name" value="Acyl-CoA_Oxase/DH_mid-dom"/>
</dbReference>
<evidence type="ECO:0000256" key="8">
    <source>
        <dbReference type="ARBA" id="ARBA00022723"/>
    </source>
</evidence>
<evidence type="ECO:0000256" key="6">
    <source>
        <dbReference type="ARBA" id="ARBA00022617"/>
    </source>
</evidence>
<dbReference type="GO" id="GO:0003995">
    <property type="term" value="F:acyl-CoA dehydrogenase activity"/>
    <property type="evidence" value="ECO:0007669"/>
    <property type="project" value="TreeGrafter"/>
</dbReference>
<evidence type="ECO:0000256" key="2">
    <source>
        <dbReference type="ARBA" id="ARBA00001974"/>
    </source>
</evidence>
<dbReference type="GO" id="GO:0005737">
    <property type="term" value="C:cytoplasm"/>
    <property type="evidence" value="ECO:0007669"/>
    <property type="project" value="TreeGrafter"/>
</dbReference>
<evidence type="ECO:0000256" key="11">
    <source>
        <dbReference type="ARBA" id="ARBA00023002"/>
    </source>
</evidence>
<keyword evidence="8" id="KW-0479">Metal-binding</keyword>
<evidence type="ECO:0000256" key="3">
    <source>
        <dbReference type="ARBA" id="ARBA00009295"/>
    </source>
</evidence>
<dbReference type="InterPro" id="IPR036250">
    <property type="entry name" value="AcylCo_DH-like_C"/>
</dbReference>
<dbReference type="GO" id="GO:0033539">
    <property type="term" value="P:fatty acid beta-oxidation using acyl-CoA dehydrogenase"/>
    <property type="evidence" value="ECO:0007669"/>
    <property type="project" value="TreeGrafter"/>
</dbReference>
<dbReference type="InterPro" id="IPR046373">
    <property type="entry name" value="Acyl-CoA_Oxase/DH_mid-dom_sf"/>
</dbReference>
<dbReference type="Pfam" id="PF00441">
    <property type="entry name" value="Acyl-CoA_dh_1"/>
    <property type="match status" value="1"/>
</dbReference>
<dbReference type="InterPro" id="IPR018506">
    <property type="entry name" value="Cyt_B5_heme-BS"/>
</dbReference>
<dbReference type="InParanoid" id="A0A2P6NXT8"/>
<protein>
    <recommendedName>
        <fullName evidence="15">Cytochrome b5 heme-binding domain-containing protein</fullName>
    </recommendedName>
</protein>
<dbReference type="PANTHER" id="PTHR48083:SF28">
    <property type="entry name" value="ACYL-COA DEHYDROGENASE FAMILY PROTEIN (AFU_ORTHOLOGUE AFUA_6G10880)-RELATED"/>
    <property type="match status" value="1"/>
</dbReference>
<evidence type="ECO:0000256" key="4">
    <source>
        <dbReference type="ARBA" id="ARBA00009347"/>
    </source>
</evidence>
<dbReference type="PANTHER" id="PTHR48083">
    <property type="entry name" value="MEDIUM-CHAIN SPECIFIC ACYL-COA DEHYDROGENASE, MITOCHONDRIAL-RELATED"/>
    <property type="match status" value="1"/>
</dbReference>
<organism evidence="16 17">
    <name type="scientific">Planoprotostelium fungivorum</name>
    <dbReference type="NCBI Taxonomy" id="1890364"/>
    <lineage>
        <taxon>Eukaryota</taxon>
        <taxon>Amoebozoa</taxon>
        <taxon>Evosea</taxon>
        <taxon>Variosea</taxon>
        <taxon>Cavosteliida</taxon>
        <taxon>Cavosteliaceae</taxon>
        <taxon>Planoprotostelium</taxon>
    </lineage>
</organism>
<dbReference type="SMART" id="SM01117">
    <property type="entry name" value="Cyt-b5"/>
    <property type="match status" value="1"/>
</dbReference>
<name>A0A2P6NXT8_9EUKA</name>
<dbReference type="GO" id="GO:0006633">
    <property type="term" value="P:fatty acid biosynthetic process"/>
    <property type="evidence" value="ECO:0007669"/>
    <property type="project" value="UniProtKB-KW"/>
</dbReference>
<evidence type="ECO:0000256" key="9">
    <source>
        <dbReference type="ARBA" id="ARBA00022827"/>
    </source>
</evidence>
<gene>
    <name evidence="16" type="ORF">PROFUN_00224</name>
</gene>
<evidence type="ECO:0000259" key="15">
    <source>
        <dbReference type="PROSITE" id="PS50255"/>
    </source>
</evidence>
<keyword evidence="11" id="KW-0560">Oxidoreductase</keyword>
<proteinExistence type="inferred from homology"/>
<evidence type="ECO:0000256" key="5">
    <source>
        <dbReference type="ARBA" id="ARBA00022516"/>
    </source>
</evidence>
<dbReference type="Proteomes" id="UP000241769">
    <property type="component" value="Unassembled WGS sequence"/>
</dbReference>
<comment type="similarity">
    <text evidence="4">Belongs to the acyl-CoA dehydrogenase family.</text>
</comment>
<keyword evidence="7" id="KW-0285">Flavoprotein</keyword>
<dbReference type="PROSITE" id="PS00191">
    <property type="entry name" value="CYTOCHROME_B5_1"/>
    <property type="match status" value="1"/>
</dbReference>
<dbReference type="Gene3D" id="1.20.140.10">
    <property type="entry name" value="Butyryl-CoA Dehydrogenase, subunit A, domain 3"/>
    <property type="match status" value="1"/>
</dbReference>
<evidence type="ECO:0000256" key="14">
    <source>
        <dbReference type="ARBA" id="ARBA00023160"/>
    </source>
</evidence>
<keyword evidence="5" id="KW-0444">Lipid biosynthesis</keyword>
<dbReference type="InterPro" id="IPR036400">
    <property type="entry name" value="Cyt_B5-like_heme/steroid_sf"/>
</dbReference>
<keyword evidence="10" id="KW-0276">Fatty acid metabolism</keyword>
<dbReference type="GO" id="GO:0020037">
    <property type="term" value="F:heme binding"/>
    <property type="evidence" value="ECO:0007669"/>
    <property type="project" value="InterPro"/>
</dbReference>
<dbReference type="Gene3D" id="3.10.120.10">
    <property type="entry name" value="Cytochrome b5-like heme/steroid binding domain"/>
    <property type="match status" value="1"/>
</dbReference>
<dbReference type="InterPro" id="IPR001199">
    <property type="entry name" value="Cyt_B5-like_heme/steroid-bd"/>
</dbReference>
<dbReference type="AlphaFoldDB" id="A0A2P6NXT8"/>
<dbReference type="GO" id="GO:0046872">
    <property type="term" value="F:metal ion binding"/>
    <property type="evidence" value="ECO:0007669"/>
    <property type="project" value="UniProtKB-KW"/>
</dbReference>
<dbReference type="SUPFAM" id="SSF56645">
    <property type="entry name" value="Acyl-CoA dehydrogenase NM domain-like"/>
    <property type="match status" value="1"/>
</dbReference>
<sequence length="503" mass="55993">MADKRFTLEEVAKHNTKESFWLVIDGEVYDITKFVDVHPGGAQILYEHAGKDATEIFYGLHRQEVLLKYKRFKIGRVEGAEPQIEMHQPGAISGVPYSEPSFWLGYKSPYFKFRKEVRKFVEEEIKPIAAASEEAGKGPSAELYAKMGAAGFLSARVGPGPWMKFFPAFGVPAEEFDYFHEQIAHEELARLTYPSFSDSLGAGMVIGLPPVFNFGSDALKKKIVPEVLSGKKRICLAITEPFAGSDVANIQATATRTEDGKFFIVNGVKKWITNGTFSDYFSTAVRTEKGITMLLIERGEGVETEQIKTSYSSCAGTAYITFTNVKVPVENILGKDGKGFQVIMYNFNHERWSIISAVVSSNRLVLEECIKWANQRLVFGKKLTSQAIIRFKIANMASKIEACQHWLDNITYQMTNMKYSEQALRLAGPIALLKFLSTRVSTEVSDDACQILGGRGITKGGMGRVIEAHQRTFKYGSILGGSEEIMADLGVRQALRSMPNSRL</sequence>
<dbReference type="InterPro" id="IPR050741">
    <property type="entry name" value="Acyl-CoA_dehydrogenase"/>
</dbReference>
<dbReference type="Pfam" id="PF02770">
    <property type="entry name" value="Acyl-CoA_dh_M"/>
    <property type="match status" value="1"/>
</dbReference>
<comment type="caution">
    <text evidence="16">The sequence shown here is derived from an EMBL/GenBank/DDBJ whole genome shotgun (WGS) entry which is preliminary data.</text>
</comment>
<keyword evidence="12" id="KW-0408">Iron</keyword>
<reference evidence="16 17" key="1">
    <citation type="journal article" date="2018" name="Genome Biol. Evol.">
        <title>Multiple Roots of Fruiting Body Formation in Amoebozoa.</title>
        <authorList>
            <person name="Hillmann F."/>
            <person name="Forbes G."/>
            <person name="Novohradska S."/>
            <person name="Ferling I."/>
            <person name="Riege K."/>
            <person name="Groth M."/>
            <person name="Westermann M."/>
            <person name="Marz M."/>
            <person name="Spaller T."/>
            <person name="Winckler T."/>
            <person name="Schaap P."/>
            <person name="Glockner G."/>
        </authorList>
    </citation>
    <scope>NUCLEOTIDE SEQUENCE [LARGE SCALE GENOMIC DNA]</scope>
    <source>
        <strain evidence="16 17">Jena</strain>
    </source>
</reference>
<dbReference type="SUPFAM" id="SSF55856">
    <property type="entry name" value="Cytochrome b5-like heme/steroid binding domain"/>
    <property type="match status" value="1"/>
</dbReference>
<evidence type="ECO:0000256" key="10">
    <source>
        <dbReference type="ARBA" id="ARBA00022832"/>
    </source>
</evidence>
<evidence type="ECO:0000256" key="13">
    <source>
        <dbReference type="ARBA" id="ARBA00023098"/>
    </source>
</evidence>
<dbReference type="Gene3D" id="2.40.110.10">
    <property type="entry name" value="Butyryl-CoA Dehydrogenase, subunit A, domain 2"/>
    <property type="match status" value="1"/>
</dbReference>
<evidence type="ECO:0000313" key="16">
    <source>
        <dbReference type="EMBL" id="PRP88756.1"/>
    </source>
</evidence>
<keyword evidence="6" id="KW-0349">Heme</keyword>
<dbReference type="PROSITE" id="PS50255">
    <property type="entry name" value="CYTOCHROME_B5_2"/>
    <property type="match status" value="1"/>
</dbReference>
<dbReference type="FunFam" id="3.10.120.10:FF:000007">
    <property type="entry name" value="Sulfite oxidase, mitochondrial"/>
    <property type="match status" value="1"/>
</dbReference>
<dbReference type="OrthoDB" id="14671at2759"/>
<comment type="cofactor">
    <cofactor evidence="1">
        <name>Fe cation</name>
        <dbReference type="ChEBI" id="CHEBI:24875"/>
    </cofactor>
</comment>
<evidence type="ECO:0000313" key="17">
    <source>
        <dbReference type="Proteomes" id="UP000241769"/>
    </source>
</evidence>
<dbReference type="STRING" id="1890364.A0A2P6NXT8"/>
<dbReference type="InterPro" id="IPR013786">
    <property type="entry name" value="AcylCoA_DH/ox_N"/>
</dbReference>
<dbReference type="InterPro" id="IPR009100">
    <property type="entry name" value="AcylCoA_DH/oxidase_NM_dom_sf"/>
</dbReference>
<keyword evidence="9" id="KW-0274">FAD</keyword>
<dbReference type="Gene3D" id="1.10.540.10">
    <property type="entry name" value="Acyl-CoA dehydrogenase/oxidase, N-terminal domain"/>
    <property type="match status" value="1"/>
</dbReference>
<keyword evidence="13" id="KW-0443">Lipid metabolism</keyword>
<evidence type="ECO:0000256" key="1">
    <source>
        <dbReference type="ARBA" id="ARBA00001962"/>
    </source>
</evidence>
<comment type="cofactor">
    <cofactor evidence="2">
        <name>FAD</name>
        <dbReference type="ChEBI" id="CHEBI:57692"/>
    </cofactor>
</comment>
<evidence type="ECO:0000256" key="12">
    <source>
        <dbReference type="ARBA" id="ARBA00023004"/>
    </source>
</evidence>
<dbReference type="InterPro" id="IPR009075">
    <property type="entry name" value="AcylCo_DH/oxidase_C"/>
</dbReference>
<comment type="similarity">
    <text evidence="3">Belongs to the fatty acid desaturase type 1 family.</text>
</comment>
<evidence type="ECO:0000256" key="7">
    <source>
        <dbReference type="ARBA" id="ARBA00022630"/>
    </source>
</evidence>
<keyword evidence="14" id="KW-0275">Fatty acid biosynthesis</keyword>